<evidence type="ECO:0000256" key="9">
    <source>
        <dbReference type="RuleBase" id="RU000461"/>
    </source>
</evidence>
<dbReference type="Proteomes" id="UP001213681">
    <property type="component" value="Unassembled WGS sequence"/>
</dbReference>
<keyword evidence="10" id="KW-0812">Transmembrane</keyword>
<feature type="binding site" description="axial binding residue" evidence="8">
    <location>
        <position position="474"/>
    </location>
    <ligand>
        <name>heme</name>
        <dbReference type="ChEBI" id="CHEBI:30413"/>
    </ligand>
    <ligandPart>
        <name>Fe</name>
        <dbReference type="ChEBI" id="CHEBI:18248"/>
    </ligandPart>
</feature>
<dbReference type="PANTHER" id="PTHR24305">
    <property type="entry name" value="CYTOCHROME P450"/>
    <property type="match status" value="1"/>
</dbReference>
<evidence type="ECO:0000256" key="10">
    <source>
        <dbReference type="SAM" id="Phobius"/>
    </source>
</evidence>
<dbReference type="Gene3D" id="1.10.630.10">
    <property type="entry name" value="Cytochrome P450"/>
    <property type="match status" value="1"/>
</dbReference>
<evidence type="ECO:0000256" key="3">
    <source>
        <dbReference type="ARBA" id="ARBA00022617"/>
    </source>
</evidence>
<keyword evidence="12" id="KW-1185">Reference proteome</keyword>
<keyword evidence="6 8" id="KW-0408">Iron</keyword>
<keyword evidence="10" id="KW-1133">Transmembrane helix</keyword>
<comment type="cofactor">
    <cofactor evidence="1 8">
        <name>heme</name>
        <dbReference type="ChEBI" id="CHEBI:30413"/>
    </cofactor>
</comment>
<dbReference type="InterPro" id="IPR050121">
    <property type="entry name" value="Cytochrome_P450_monoxygenase"/>
</dbReference>
<protein>
    <submittedName>
        <fullName evidence="11">Cytochrome P450</fullName>
    </submittedName>
</protein>
<evidence type="ECO:0000256" key="5">
    <source>
        <dbReference type="ARBA" id="ARBA00023002"/>
    </source>
</evidence>
<dbReference type="EMBL" id="JAPVEA010000007">
    <property type="protein sequence ID" value="KAJ5444326.1"/>
    <property type="molecule type" value="Genomic_DNA"/>
</dbReference>
<dbReference type="InterPro" id="IPR002401">
    <property type="entry name" value="Cyt_P450_E_grp-I"/>
</dbReference>
<dbReference type="AlphaFoldDB" id="A0AAD6G1U4"/>
<dbReference type="InterPro" id="IPR001128">
    <property type="entry name" value="Cyt_P450"/>
</dbReference>
<dbReference type="GO" id="GO:0016705">
    <property type="term" value="F:oxidoreductase activity, acting on paired donors, with incorporation or reduction of molecular oxygen"/>
    <property type="evidence" value="ECO:0007669"/>
    <property type="project" value="InterPro"/>
</dbReference>
<keyword evidence="5 9" id="KW-0560">Oxidoreductase</keyword>
<evidence type="ECO:0000256" key="2">
    <source>
        <dbReference type="ARBA" id="ARBA00010617"/>
    </source>
</evidence>
<evidence type="ECO:0000256" key="4">
    <source>
        <dbReference type="ARBA" id="ARBA00022723"/>
    </source>
</evidence>
<dbReference type="RefSeq" id="XP_056764406.1">
    <property type="nucleotide sequence ID" value="XM_056911580.1"/>
</dbReference>
<evidence type="ECO:0000256" key="6">
    <source>
        <dbReference type="ARBA" id="ARBA00023004"/>
    </source>
</evidence>
<evidence type="ECO:0000256" key="1">
    <source>
        <dbReference type="ARBA" id="ARBA00001971"/>
    </source>
</evidence>
<dbReference type="GO" id="GO:0020037">
    <property type="term" value="F:heme binding"/>
    <property type="evidence" value="ECO:0007669"/>
    <property type="project" value="InterPro"/>
</dbReference>
<evidence type="ECO:0000313" key="12">
    <source>
        <dbReference type="Proteomes" id="UP001213681"/>
    </source>
</evidence>
<name>A0AAD6G1U4_9EURO</name>
<comment type="caution">
    <text evidence="11">The sequence shown here is derived from an EMBL/GenBank/DDBJ whole genome shotgun (WGS) entry which is preliminary data.</text>
</comment>
<dbReference type="PRINTS" id="PR00463">
    <property type="entry name" value="EP450I"/>
</dbReference>
<dbReference type="PRINTS" id="PR00385">
    <property type="entry name" value="P450"/>
</dbReference>
<reference evidence="11" key="2">
    <citation type="journal article" date="2023" name="IMA Fungus">
        <title>Comparative genomic study of the Penicillium genus elucidates a diverse pangenome and 15 lateral gene transfer events.</title>
        <authorList>
            <person name="Petersen C."/>
            <person name="Sorensen T."/>
            <person name="Nielsen M.R."/>
            <person name="Sondergaard T.E."/>
            <person name="Sorensen J.L."/>
            <person name="Fitzpatrick D.A."/>
            <person name="Frisvad J.C."/>
            <person name="Nielsen K.L."/>
        </authorList>
    </citation>
    <scope>NUCLEOTIDE SEQUENCE</scope>
    <source>
        <strain evidence="11">IBT 16125</strain>
    </source>
</reference>
<dbReference type="FunFam" id="1.10.630.10:FF:000050">
    <property type="entry name" value="Cytochrome P450 monooxygenase"/>
    <property type="match status" value="1"/>
</dbReference>
<dbReference type="GO" id="GO:0043386">
    <property type="term" value="P:mycotoxin biosynthetic process"/>
    <property type="evidence" value="ECO:0007669"/>
    <property type="project" value="UniProtKB-ARBA"/>
</dbReference>
<organism evidence="11 12">
    <name type="scientific">Penicillium daleae</name>
    <dbReference type="NCBI Taxonomy" id="63821"/>
    <lineage>
        <taxon>Eukaryota</taxon>
        <taxon>Fungi</taxon>
        <taxon>Dikarya</taxon>
        <taxon>Ascomycota</taxon>
        <taxon>Pezizomycotina</taxon>
        <taxon>Eurotiomycetes</taxon>
        <taxon>Eurotiomycetidae</taxon>
        <taxon>Eurotiales</taxon>
        <taxon>Aspergillaceae</taxon>
        <taxon>Penicillium</taxon>
    </lineage>
</organism>
<keyword evidence="4 8" id="KW-0479">Metal-binding</keyword>
<dbReference type="Pfam" id="PF00067">
    <property type="entry name" value="p450"/>
    <property type="match status" value="1"/>
</dbReference>
<dbReference type="InterPro" id="IPR036396">
    <property type="entry name" value="Cyt_P450_sf"/>
</dbReference>
<dbReference type="GO" id="GO:0004497">
    <property type="term" value="F:monooxygenase activity"/>
    <property type="evidence" value="ECO:0007669"/>
    <property type="project" value="UniProtKB-KW"/>
</dbReference>
<accession>A0AAD6G1U4</accession>
<dbReference type="InterPro" id="IPR017972">
    <property type="entry name" value="Cyt_P450_CS"/>
</dbReference>
<gene>
    <name evidence="11" type="ORF">N7458_008198</name>
</gene>
<keyword evidence="3 8" id="KW-0349">Heme</keyword>
<dbReference type="GO" id="GO:0005506">
    <property type="term" value="F:iron ion binding"/>
    <property type="evidence" value="ECO:0007669"/>
    <property type="project" value="InterPro"/>
</dbReference>
<keyword evidence="7 9" id="KW-0503">Monooxygenase</keyword>
<evidence type="ECO:0000256" key="7">
    <source>
        <dbReference type="ARBA" id="ARBA00023033"/>
    </source>
</evidence>
<dbReference type="PROSITE" id="PS00086">
    <property type="entry name" value="CYTOCHROME_P450"/>
    <property type="match status" value="1"/>
</dbReference>
<sequence length="534" mass="60345">MILAGVKQNKPSAMGIISTLQGQYSDLAALAIIVVALAILISSLASAFKPGLRSIPGPLFARFSPFYRLVKLSKGHAPVFYRRLHETYGPIVRTGPNTIDISDPKAVPIIYGINSKFLKSAFYDTFSPFFEDKVMPSMFTIRDPVGHQALRRPVAQKFSMSSIKSLEPFADECTKIFVDAMKDLEGQRVDLGAWLQWYAFDVIGAITFQRRFGFMEKREDVQDMIGGLEAGLHYAGIVSQVPSLHGWLIGNLWVSKFLAAQPFFKVADPLRTMVQLSKITQECIDEYDRQPQKHGQRPDFLAWLRNEETKGKPMSNRDMMNHLSNNLLAGSDTTAISLRAIIYFLVQNRSVYKNLQKEVDDADNIGKLSTYITYAECLELPYLQAAMKEAMRCHPGVSYPLERVVPEGGTVLCGKHLAAGTIVGVNPAVLHHDKSIFGDDAATFRPERWIESDEEKIKLMDRHLMTFGYGSRTCIGKNISIMEMGKLVPLLIRHFEIEWASDKPEWRVETYWFAKQHGLQCRMRSRDVPARLRI</sequence>
<proteinExistence type="inferred from homology"/>
<reference evidence="11" key="1">
    <citation type="submission" date="2022-12" db="EMBL/GenBank/DDBJ databases">
        <authorList>
            <person name="Petersen C."/>
        </authorList>
    </citation>
    <scope>NUCLEOTIDE SEQUENCE</scope>
    <source>
        <strain evidence="11">IBT 16125</strain>
    </source>
</reference>
<evidence type="ECO:0000313" key="11">
    <source>
        <dbReference type="EMBL" id="KAJ5444326.1"/>
    </source>
</evidence>
<dbReference type="CDD" id="cd11060">
    <property type="entry name" value="CYP57A1-like"/>
    <property type="match status" value="1"/>
</dbReference>
<dbReference type="SUPFAM" id="SSF48264">
    <property type="entry name" value="Cytochrome P450"/>
    <property type="match status" value="1"/>
</dbReference>
<keyword evidence="10" id="KW-0472">Membrane</keyword>
<dbReference type="PANTHER" id="PTHR24305:SF232">
    <property type="entry name" value="P450, PUTATIVE (EUROFUNG)-RELATED"/>
    <property type="match status" value="1"/>
</dbReference>
<evidence type="ECO:0000256" key="8">
    <source>
        <dbReference type="PIRSR" id="PIRSR602401-1"/>
    </source>
</evidence>
<comment type="similarity">
    <text evidence="2 9">Belongs to the cytochrome P450 family.</text>
</comment>
<dbReference type="GeneID" id="81601823"/>
<feature type="transmembrane region" description="Helical" evidence="10">
    <location>
        <begin position="27"/>
        <end position="48"/>
    </location>
</feature>